<dbReference type="AlphaFoldDB" id="A0A2A6FP54"/>
<keyword evidence="6" id="KW-1003">Cell membrane</keyword>
<feature type="transmembrane region" description="Helical" evidence="6">
    <location>
        <begin position="311"/>
        <end position="332"/>
    </location>
</feature>
<evidence type="ECO:0000256" key="5">
    <source>
        <dbReference type="ARBA" id="ARBA00023136"/>
    </source>
</evidence>
<feature type="transmembrane region" description="Helical" evidence="6">
    <location>
        <begin position="211"/>
        <end position="235"/>
    </location>
</feature>
<dbReference type="PANTHER" id="PTHR43701:SF2">
    <property type="entry name" value="MEMBRANE TRANSPORTER PROTEIN YJNA-RELATED"/>
    <property type="match status" value="1"/>
</dbReference>
<gene>
    <name evidence="8" type="ORF">B5766_11100</name>
</gene>
<evidence type="ECO:0000256" key="3">
    <source>
        <dbReference type="ARBA" id="ARBA00022692"/>
    </source>
</evidence>
<organism evidence="8 9">
    <name type="scientific">Candidatus Lumbricidiphila eiseniae</name>
    <dbReference type="NCBI Taxonomy" id="1969409"/>
    <lineage>
        <taxon>Bacteria</taxon>
        <taxon>Bacillati</taxon>
        <taxon>Actinomycetota</taxon>
        <taxon>Actinomycetes</taxon>
        <taxon>Micrococcales</taxon>
        <taxon>Microbacteriaceae</taxon>
        <taxon>Candidatus Lumbricidiphila</taxon>
    </lineage>
</organism>
<keyword evidence="3 6" id="KW-0812">Transmembrane</keyword>
<evidence type="ECO:0000256" key="4">
    <source>
        <dbReference type="ARBA" id="ARBA00022989"/>
    </source>
</evidence>
<proteinExistence type="inferred from homology"/>
<feature type="transmembrane region" description="Helical" evidence="6">
    <location>
        <begin position="153"/>
        <end position="175"/>
    </location>
</feature>
<keyword evidence="5 6" id="KW-0472">Membrane</keyword>
<comment type="similarity">
    <text evidence="2 6">Belongs to the 4-toluene sulfonate uptake permease (TSUP) (TC 2.A.102) family.</text>
</comment>
<evidence type="ECO:0000313" key="9">
    <source>
        <dbReference type="Proteomes" id="UP000219994"/>
    </source>
</evidence>
<comment type="subcellular location">
    <subcellularLocation>
        <location evidence="6">Cell membrane</location>
        <topology evidence="6">Multi-pass membrane protein</topology>
    </subcellularLocation>
    <subcellularLocation>
        <location evidence="1">Membrane</location>
        <topology evidence="1">Multi-pass membrane protein</topology>
    </subcellularLocation>
</comment>
<accession>A0A2A6FP54</accession>
<dbReference type="Proteomes" id="UP000219994">
    <property type="component" value="Unassembled WGS sequence"/>
</dbReference>
<feature type="transmembrane region" description="Helical" evidence="6">
    <location>
        <begin position="241"/>
        <end position="265"/>
    </location>
</feature>
<dbReference type="InterPro" id="IPR051598">
    <property type="entry name" value="TSUP/Inactive_protease-like"/>
</dbReference>
<dbReference type="InterPro" id="IPR002781">
    <property type="entry name" value="TM_pro_TauE-like"/>
</dbReference>
<dbReference type="PANTHER" id="PTHR43701">
    <property type="entry name" value="MEMBRANE TRANSPORTER PROTEIN MJ0441-RELATED"/>
    <property type="match status" value="1"/>
</dbReference>
<reference evidence="9" key="1">
    <citation type="submission" date="2017-03" db="EMBL/GenBank/DDBJ databases">
        <authorList>
            <person name="Lund M.B."/>
        </authorList>
    </citation>
    <scope>NUCLEOTIDE SEQUENCE [LARGE SCALE GENOMIC DNA]</scope>
</reference>
<dbReference type="Pfam" id="PF01925">
    <property type="entry name" value="TauE"/>
    <property type="match status" value="2"/>
</dbReference>
<dbReference type="GO" id="GO:0005886">
    <property type="term" value="C:plasma membrane"/>
    <property type="evidence" value="ECO:0007669"/>
    <property type="project" value="UniProtKB-SubCell"/>
</dbReference>
<feature type="transmembrane region" description="Helical" evidence="6">
    <location>
        <begin position="181"/>
        <end position="199"/>
    </location>
</feature>
<protein>
    <recommendedName>
        <fullName evidence="6">Probable membrane transporter protein</fullName>
    </recommendedName>
</protein>
<feature type="region of interest" description="Disordered" evidence="7">
    <location>
        <begin position="18"/>
        <end position="38"/>
    </location>
</feature>
<feature type="transmembrane region" description="Helical" evidence="6">
    <location>
        <begin position="286"/>
        <end position="305"/>
    </location>
</feature>
<evidence type="ECO:0000256" key="1">
    <source>
        <dbReference type="ARBA" id="ARBA00004141"/>
    </source>
</evidence>
<evidence type="ECO:0000256" key="2">
    <source>
        <dbReference type="ARBA" id="ARBA00009142"/>
    </source>
</evidence>
<name>A0A2A6FP54_9MICO</name>
<dbReference type="EMBL" id="NAEP01000052">
    <property type="protein sequence ID" value="PDQ34467.1"/>
    <property type="molecule type" value="Genomic_DNA"/>
</dbReference>
<evidence type="ECO:0000256" key="6">
    <source>
        <dbReference type="RuleBase" id="RU363041"/>
    </source>
</evidence>
<feature type="transmembrane region" description="Helical" evidence="6">
    <location>
        <begin position="86"/>
        <end position="106"/>
    </location>
</feature>
<feature type="transmembrane region" description="Helical" evidence="6">
    <location>
        <begin position="126"/>
        <end position="146"/>
    </location>
</feature>
<comment type="caution">
    <text evidence="8">The sequence shown here is derived from an EMBL/GenBank/DDBJ whole genome shotgun (WGS) entry which is preliminary data.</text>
</comment>
<sequence>MTNRYQALTLHRSHRLRAETGSARFLSPPRQPSASHQGTPALGVTHAFVPFYPPPKSRGSRVTYSCSVTSPPEPPRRVEPARGAHWLGLALIGALGGLLSGTFGIGGGTVMVPLLVTFAGMDQRRAAATSLAAIIPSAIAGTFAYAASGSINLAAGACVAVGGVLGSYAGARLLTHLPLGWLRWMFIGLLTGVAVRMLIAIPPRETSPLDLTITAALMLFLLGLVTGVASGLFGIGGGLVMVPMFVAFFGMSDVVAKGTSLAVMIPTAISGTVTNWRNHLVVLRQGLLMGACATCTTFVGAWAAHLVSPAVAAWLFAGIVAVAAVQLAIRAVRAGRRK</sequence>
<evidence type="ECO:0000256" key="7">
    <source>
        <dbReference type="SAM" id="MobiDB-lite"/>
    </source>
</evidence>
<evidence type="ECO:0000313" key="8">
    <source>
        <dbReference type="EMBL" id="PDQ34467.1"/>
    </source>
</evidence>
<keyword evidence="4 6" id="KW-1133">Transmembrane helix</keyword>